<comment type="caution">
    <text evidence="2">The sequence shown here is derived from an EMBL/GenBank/DDBJ whole genome shotgun (WGS) entry which is preliminary data.</text>
</comment>
<protein>
    <submittedName>
        <fullName evidence="2">Uncharacterized protein</fullName>
    </submittedName>
</protein>
<accession>A0AAN8XN79</accession>
<dbReference type="AlphaFoldDB" id="A0AAN8XN79"/>
<organism evidence="2 3">
    <name type="scientific">Polyplax serrata</name>
    <name type="common">Common mouse louse</name>
    <dbReference type="NCBI Taxonomy" id="468196"/>
    <lineage>
        <taxon>Eukaryota</taxon>
        <taxon>Metazoa</taxon>
        <taxon>Ecdysozoa</taxon>
        <taxon>Arthropoda</taxon>
        <taxon>Hexapoda</taxon>
        <taxon>Insecta</taxon>
        <taxon>Pterygota</taxon>
        <taxon>Neoptera</taxon>
        <taxon>Paraneoptera</taxon>
        <taxon>Psocodea</taxon>
        <taxon>Troctomorpha</taxon>
        <taxon>Phthiraptera</taxon>
        <taxon>Anoplura</taxon>
        <taxon>Polyplacidae</taxon>
        <taxon>Polyplax</taxon>
    </lineage>
</organism>
<feature type="compositionally biased region" description="Basic and acidic residues" evidence="1">
    <location>
        <begin position="1"/>
        <end position="11"/>
    </location>
</feature>
<feature type="region of interest" description="Disordered" evidence="1">
    <location>
        <begin position="51"/>
        <end position="83"/>
    </location>
</feature>
<dbReference type="EMBL" id="JAWJWE010000001">
    <property type="protein sequence ID" value="KAK6643974.1"/>
    <property type="molecule type" value="Genomic_DNA"/>
</dbReference>
<evidence type="ECO:0000313" key="2">
    <source>
        <dbReference type="EMBL" id="KAK6643974.1"/>
    </source>
</evidence>
<evidence type="ECO:0000313" key="3">
    <source>
        <dbReference type="Proteomes" id="UP001372834"/>
    </source>
</evidence>
<feature type="region of interest" description="Disordered" evidence="1">
    <location>
        <begin position="1"/>
        <end position="36"/>
    </location>
</feature>
<proteinExistence type="predicted"/>
<name>A0AAN8XN79_POLSC</name>
<evidence type="ECO:0000256" key="1">
    <source>
        <dbReference type="SAM" id="MobiDB-lite"/>
    </source>
</evidence>
<sequence length="123" mass="14119">MGSHPDRKTGERFPAGGGEGEKTRERRRRRRRRTQEFLQKDRILLLGDYETEGGRQRHQRKYSATSGERRVKEKGGGGLDALHVTRGDSKKFTVPVCKNNWNRGSVTESENMKRCTCEGQVLE</sequence>
<gene>
    <name evidence="2" type="ORF">RUM43_000239</name>
</gene>
<dbReference type="Proteomes" id="UP001372834">
    <property type="component" value="Unassembled WGS sequence"/>
</dbReference>
<reference evidence="2 3" key="1">
    <citation type="submission" date="2023-10" db="EMBL/GenBank/DDBJ databases">
        <title>Genomes of two closely related lineages of the louse Polyplax serrata with different host specificities.</title>
        <authorList>
            <person name="Martinu J."/>
            <person name="Tarabai H."/>
            <person name="Stefka J."/>
            <person name="Hypsa V."/>
        </authorList>
    </citation>
    <scope>NUCLEOTIDE SEQUENCE [LARGE SCALE GENOMIC DNA]</scope>
    <source>
        <strain evidence="2">HR10_N</strain>
    </source>
</reference>